<accession>A0A4Z1T2D2</accession>
<dbReference type="AlphaFoldDB" id="A0A4Z1T2D2"/>
<feature type="coiled-coil region" evidence="1">
    <location>
        <begin position="112"/>
        <end position="139"/>
    </location>
</feature>
<feature type="region of interest" description="Disordered" evidence="2">
    <location>
        <begin position="344"/>
        <end position="367"/>
    </location>
</feature>
<keyword evidence="1" id="KW-0175">Coiled coil</keyword>
<organism evidence="3 4">
    <name type="scientific">Giardia muris</name>
    <dbReference type="NCBI Taxonomy" id="5742"/>
    <lineage>
        <taxon>Eukaryota</taxon>
        <taxon>Metamonada</taxon>
        <taxon>Diplomonadida</taxon>
        <taxon>Hexamitidae</taxon>
        <taxon>Giardiinae</taxon>
        <taxon>Giardia</taxon>
    </lineage>
</organism>
<sequence>MSCTLPPSNKSRLSPSFAVHMPVSPLCADAGATALRPTYAAVHGTSDPIPLTSRDDRFRRSSRSARARTVSKSPEEPFKDPFRPSLRGYVSPYSQRVLSRVGRDQNAPPRLQMQLELQAEAQERRRRRLERERVEREWEELKECTFKPDLRASSAPGPCRRARTCLQRLSERPQHVSVTYESQQLRGGVSGPSRDTLLYPAYTSHQHQRLKELARERLDAPRRQEELARKRERERLSRQVLRNMSAPARLYCAQNVFQRLLDGFPSSGAARGSSRLRKRRLERQAALLAQARRELRSKLATRLGIRYEAPWPPNEPSKASSPASLAVGTREQLTRLIRDDVLARLLRSPRPPSRPTSRPLKERLRDQLRAERRRSVEVLEDDERRARVTYSNTVPLPPLQPFRPLTSDALTYSDLLPSSSKPLKAGNASRSYGHPRIVASDLDEVVRAPLAGQDFVPTETETEGTPEVFRTGEEGEEALGRTLEKQAEARLLAKRRQGGESGGSQREDFVEAFEKGLRRRNLVKREVLRMLRRGEEGSLMERIMAGQEKPTLDECETKTLETMAQRQNTARILYSGPILVSDVADTGKREGGWDD</sequence>
<protein>
    <submittedName>
        <fullName evidence="3">Uncharacterized protein</fullName>
    </submittedName>
</protein>
<feature type="region of interest" description="Disordered" evidence="2">
    <location>
        <begin position="308"/>
        <end position="328"/>
    </location>
</feature>
<evidence type="ECO:0000313" key="4">
    <source>
        <dbReference type="Proteomes" id="UP000315496"/>
    </source>
</evidence>
<dbReference type="Proteomes" id="UP000315496">
    <property type="component" value="Chromosome 5"/>
</dbReference>
<proteinExistence type="predicted"/>
<evidence type="ECO:0000256" key="1">
    <source>
        <dbReference type="SAM" id="Coils"/>
    </source>
</evidence>
<name>A0A4Z1T2D2_GIAMU</name>
<feature type="compositionally biased region" description="Basic and acidic residues" evidence="2">
    <location>
        <begin position="73"/>
        <end position="82"/>
    </location>
</feature>
<comment type="caution">
    <text evidence="3">The sequence shown here is derived from an EMBL/GenBank/DDBJ whole genome shotgun (WGS) entry which is preliminary data.</text>
</comment>
<keyword evidence="4" id="KW-1185">Reference proteome</keyword>
<evidence type="ECO:0000256" key="2">
    <source>
        <dbReference type="SAM" id="MobiDB-lite"/>
    </source>
</evidence>
<evidence type="ECO:0000313" key="3">
    <source>
        <dbReference type="EMBL" id="TNJ26571.1"/>
    </source>
</evidence>
<gene>
    <name evidence="3" type="ORF">GMRT_16390</name>
</gene>
<dbReference type="VEuPathDB" id="GiardiaDB:GMRT_16390"/>
<reference evidence="3 4" key="1">
    <citation type="submission" date="2019-05" db="EMBL/GenBank/DDBJ databases">
        <title>The compact genome of Giardia muris reveals important steps in the evolution of intestinal protozoan parasites.</title>
        <authorList>
            <person name="Xu F."/>
            <person name="Jimenez-Gonzalez A."/>
            <person name="Einarsson E."/>
            <person name="Astvaldsson A."/>
            <person name="Peirasmaki D."/>
            <person name="Eckmann L."/>
            <person name="Andersson J.O."/>
            <person name="Svard S.G."/>
            <person name="Jerlstrom-Hultqvist J."/>
        </authorList>
    </citation>
    <scope>NUCLEOTIDE SEQUENCE [LARGE SCALE GENOMIC DNA]</scope>
    <source>
        <strain evidence="3 4">Roberts-Thomson</strain>
    </source>
</reference>
<feature type="region of interest" description="Disordered" evidence="2">
    <location>
        <begin position="44"/>
        <end position="83"/>
    </location>
</feature>
<dbReference type="EMBL" id="VDLU01000005">
    <property type="protein sequence ID" value="TNJ26571.1"/>
    <property type="molecule type" value="Genomic_DNA"/>
</dbReference>